<name>A0ABQ4NA18_9BACL</name>
<evidence type="ECO:0000313" key="3">
    <source>
        <dbReference type="Proteomes" id="UP000680304"/>
    </source>
</evidence>
<gene>
    <name evidence="2" type="ORF">PACILC2_36470</name>
</gene>
<dbReference type="SUPFAM" id="SSF54593">
    <property type="entry name" value="Glyoxalase/Bleomycin resistance protein/Dihydroxybiphenyl dioxygenase"/>
    <property type="match status" value="1"/>
</dbReference>
<organism evidence="2 3">
    <name type="scientific">Paenibacillus cisolokensis</name>
    <dbReference type="NCBI Taxonomy" id="1658519"/>
    <lineage>
        <taxon>Bacteria</taxon>
        <taxon>Bacillati</taxon>
        <taxon>Bacillota</taxon>
        <taxon>Bacilli</taxon>
        <taxon>Bacillales</taxon>
        <taxon>Paenibacillaceae</taxon>
        <taxon>Paenibacillus</taxon>
    </lineage>
</organism>
<evidence type="ECO:0000313" key="2">
    <source>
        <dbReference type="EMBL" id="GIQ65079.1"/>
    </source>
</evidence>
<dbReference type="Gene3D" id="3.10.180.10">
    <property type="entry name" value="2,3-Dihydroxybiphenyl 1,2-Dioxygenase, domain 1"/>
    <property type="match status" value="1"/>
</dbReference>
<dbReference type="RefSeq" id="WP_213529580.1">
    <property type="nucleotide sequence ID" value="NZ_BOVJ01000119.1"/>
</dbReference>
<dbReference type="EMBL" id="BOVJ01000119">
    <property type="protein sequence ID" value="GIQ65079.1"/>
    <property type="molecule type" value="Genomic_DNA"/>
</dbReference>
<dbReference type="InterPro" id="IPR025870">
    <property type="entry name" value="Glyoxalase-like_dom"/>
</dbReference>
<dbReference type="Pfam" id="PF13468">
    <property type="entry name" value="Glyoxalase_3"/>
    <property type="match status" value="1"/>
</dbReference>
<protein>
    <recommendedName>
        <fullName evidence="1">Glyoxalase-like domain-containing protein</fullName>
    </recommendedName>
</protein>
<dbReference type="Proteomes" id="UP000680304">
    <property type="component" value="Unassembled WGS sequence"/>
</dbReference>
<reference evidence="2 3" key="1">
    <citation type="submission" date="2021-04" db="EMBL/GenBank/DDBJ databases">
        <title>Draft genome sequence of Paenibacillus cisolokensis, LC2-13A.</title>
        <authorList>
            <person name="Uke A."/>
            <person name="Chhe C."/>
            <person name="Baramee S."/>
            <person name="Kosugi A."/>
        </authorList>
    </citation>
    <scope>NUCLEOTIDE SEQUENCE [LARGE SCALE GENOMIC DNA]</scope>
    <source>
        <strain evidence="2 3">LC2-13A</strain>
    </source>
</reference>
<comment type="caution">
    <text evidence="2">The sequence shown here is derived from an EMBL/GenBank/DDBJ whole genome shotgun (WGS) entry which is preliminary data.</text>
</comment>
<accession>A0ABQ4NA18</accession>
<dbReference type="InterPro" id="IPR029068">
    <property type="entry name" value="Glyas_Bleomycin-R_OHBP_Dase"/>
</dbReference>
<dbReference type="PANTHER" id="PTHR40265">
    <property type="entry name" value="BLL2707 PROTEIN"/>
    <property type="match status" value="1"/>
</dbReference>
<evidence type="ECO:0000259" key="1">
    <source>
        <dbReference type="Pfam" id="PF13468"/>
    </source>
</evidence>
<feature type="domain" description="Glyoxalase-like" evidence="1">
    <location>
        <begin position="5"/>
        <end position="193"/>
    </location>
</feature>
<sequence>MSFEFDHLIHYVREPNEAIRLLRQTGLHAVEGGRHEQRGTYNALCCFDLSYIELIGVFDKQLADRNRTPHSLLHTIANASCAEGFVRLAIRTNRIEEDAERYAKQGFEVIGPVQGHRKRPDGSSVRWQQLYLAHPDQQFPLPFLIQWEENDEERRHDLAKRNVISPHPSGIVELSYVALAVRDFQTAADWSRWFGLALGDVVTDESIQAECRTLKLPGGNLKFCKPAGAGIVSDALAERGEGPFMVGLSGGLKREEAHLLGGRYRFNI</sequence>
<proteinExistence type="predicted"/>
<keyword evidence="3" id="KW-1185">Reference proteome</keyword>
<dbReference type="PANTHER" id="PTHR40265:SF1">
    <property type="entry name" value="GLYOXALASE-LIKE DOMAIN-CONTAINING PROTEIN"/>
    <property type="match status" value="1"/>
</dbReference>